<evidence type="ECO:0000256" key="6">
    <source>
        <dbReference type="ARBA" id="ARBA00022824"/>
    </source>
</evidence>
<dbReference type="GO" id="GO:1904423">
    <property type="term" value="C:dehydrodolichyl diphosphate synthase complex"/>
    <property type="evidence" value="ECO:0007669"/>
    <property type="project" value="TreeGrafter"/>
</dbReference>
<evidence type="ECO:0000256" key="3">
    <source>
        <dbReference type="ARBA" id="ARBA00004922"/>
    </source>
</evidence>
<comment type="subunit">
    <text evidence="11">Forms an active dehydrodolichyl diphosphate synthase complex with NUS1.</text>
</comment>
<dbReference type="FunFam" id="3.40.1180.10:FF:000002">
    <property type="entry name" value="Alkyl transferase"/>
    <property type="match status" value="1"/>
</dbReference>
<evidence type="ECO:0000256" key="9">
    <source>
        <dbReference type="ARBA" id="ARBA00047353"/>
    </source>
</evidence>
<comment type="function">
    <text evidence="10">With NUS1, forms the dehydrodolichyl diphosphate synthase (DDS) complex, an essential component of the dolichol monophosphate (Dol-P) biosynthetic machinery. Adds multiple copies of isopentenyl pyrophosphate (IPP) to farnesyl pyrophosphate (FPP) to produce dehydrodolichyl diphosphate (Dedol-PP), a precursor of dolichol which is utilized as a sugar carrier in protein glycosylation in the endoplasmic reticulum (ER).</text>
</comment>
<dbReference type="SUPFAM" id="SSF64005">
    <property type="entry name" value="Undecaprenyl diphosphate synthase"/>
    <property type="match status" value="1"/>
</dbReference>
<dbReference type="EC" id="2.5.1.-" evidence="12"/>
<dbReference type="GO" id="GO:0005789">
    <property type="term" value="C:endoplasmic reticulum membrane"/>
    <property type="evidence" value="ECO:0007669"/>
    <property type="project" value="UniProtKB-SubCell"/>
</dbReference>
<organism evidence="13 14">
    <name type="scientific">Nadsonia fulvescens var. elongata DSM 6958</name>
    <dbReference type="NCBI Taxonomy" id="857566"/>
    <lineage>
        <taxon>Eukaryota</taxon>
        <taxon>Fungi</taxon>
        <taxon>Dikarya</taxon>
        <taxon>Ascomycota</taxon>
        <taxon>Saccharomycotina</taxon>
        <taxon>Dipodascomycetes</taxon>
        <taxon>Dipodascales</taxon>
        <taxon>Dipodascales incertae sedis</taxon>
        <taxon>Nadsonia</taxon>
    </lineage>
</organism>
<dbReference type="InterPro" id="IPR018520">
    <property type="entry name" value="UPP_synth-like_CS"/>
</dbReference>
<name>A0A1E3PPH5_9ASCO</name>
<dbReference type="GO" id="GO:0016094">
    <property type="term" value="P:polyprenol biosynthetic process"/>
    <property type="evidence" value="ECO:0007669"/>
    <property type="project" value="TreeGrafter"/>
</dbReference>
<dbReference type="GO" id="GO:0005811">
    <property type="term" value="C:lipid droplet"/>
    <property type="evidence" value="ECO:0007669"/>
    <property type="project" value="TreeGrafter"/>
</dbReference>
<gene>
    <name evidence="13" type="ORF">NADFUDRAFT_45337</name>
</gene>
<evidence type="ECO:0000256" key="10">
    <source>
        <dbReference type="ARBA" id="ARBA00058504"/>
    </source>
</evidence>
<evidence type="ECO:0000256" key="8">
    <source>
        <dbReference type="ARBA" id="ARBA00023136"/>
    </source>
</evidence>
<evidence type="ECO:0000313" key="13">
    <source>
        <dbReference type="EMBL" id="ODQ67134.1"/>
    </source>
</evidence>
<dbReference type="PANTHER" id="PTHR10291:SF43">
    <property type="entry name" value="DEHYDRODOLICHYL DIPHOSPHATE SYNTHASE COMPLEX SUBUNIT DHDDS"/>
    <property type="match status" value="1"/>
</dbReference>
<dbReference type="Proteomes" id="UP000095009">
    <property type="component" value="Unassembled WGS sequence"/>
</dbReference>
<protein>
    <recommendedName>
        <fullName evidence="12">Alkyl transferase</fullName>
        <ecNumber evidence="12">2.5.1.-</ecNumber>
    </recommendedName>
</protein>
<dbReference type="PROSITE" id="PS01066">
    <property type="entry name" value="UPP_SYNTHASE"/>
    <property type="match status" value="1"/>
</dbReference>
<keyword evidence="8" id="KW-0472">Membrane</keyword>
<evidence type="ECO:0000256" key="7">
    <source>
        <dbReference type="ARBA" id="ARBA00022842"/>
    </source>
</evidence>
<keyword evidence="6" id="KW-0256">Endoplasmic reticulum</keyword>
<dbReference type="PANTHER" id="PTHR10291">
    <property type="entry name" value="DEHYDRODOLICHYL DIPHOSPHATE SYNTHASE FAMILY MEMBER"/>
    <property type="match status" value="1"/>
</dbReference>
<keyword evidence="14" id="KW-1185">Reference proteome</keyword>
<accession>A0A1E3PPH5</accession>
<dbReference type="InterPro" id="IPR036424">
    <property type="entry name" value="UPP_synth-like_sf"/>
</dbReference>
<sequence>MPADSTWLSTFPGMQSIMSHGKNFLGNILRTGPVPRHIAFVMDGNRRYATQRKLEVGEGHNAGFESLSHILELCYEVGVECVTVYAFSIENFKRPPGEVKSLMNIAKNRLTQLCNQGDLAEQYGIKICVLGDLSLLPDDVRQVANKTIETTKNNKRAVLNICFPYTSRDDITRSIRRIVSLAAKHKIDDISTDINESLIEANMYTKDSPPLDILIRTSNVTRLSDFMLWQCHKDTSIYFVDCLWPNFGVHRMFWILLKWGLNNINKNRYGPATNISSVKQFLPPSYDLTNEDKEKADN</sequence>
<dbReference type="NCBIfam" id="TIGR00055">
    <property type="entry name" value="uppS"/>
    <property type="match status" value="1"/>
</dbReference>
<dbReference type="CDD" id="cd00475">
    <property type="entry name" value="Cis_IPPS"/>
    <property type="match status" value="1"/>
</dbReference>
<evidence type="ECO:0000256" key="4">
    <source>
        <dbReference type="ARBA" id="ARBA00005432"/>
    </source>
</evidence>
<reference evidence="13 14" key="1">
    <citation type="journal article" date="2016" name="Proc. Natl. Acad. Sci. U.S.A.">
        <title>Comparative genomics of biotechnologically important yeasts.</title>
        <authorList>
            <person name="Riley R."/>
            <person name="Haridas S."/>
            <person name="Wolfe K.H."/>
            <person name="Lopes M.R."/>
            <person name="Hittinger C.T."/>
            <person name="Goeker M."/>
            <person name="Salamov A.A."/>
            <person name="Wisecaver J.H."/>
            <person name="Long T.M."/>
            <person name="Calvey C.H."/>
            <person name="Aerts A.L."/>
            <person name="Barry K.W."/>
            <person name="Choi C."/>
            <person name="Clum A."/>
            <person name="Coughlan A.Y."/>
            <person name="Deshpande S."/>
            <person name="Douglass A.P."/>
            <person name="Hanson S.J."/>
            <person name="Klenk H.-P."/>
            <person name="LaButti K.M."/>
            <person name="Lapidus A."/>
            <person name="Lindquist E.A."/>
            <person name="Lipzen A.M."/>
            <person name="Meier-Kolthoff J.P."/>
            <person name="Ohm R.A."/>
            <person name="Otillar R.P."/>
            <person name="Pangilinan J.L."/>
            <person name="Peng Y."/>
            <person name="Rokas A."/>
            <person name="Rosa C.A."/>
            <person name="Scheuner C."/>
            <person name="Sibirny A.A."/>
            <person name="Slot J.C."/>
            <person name="Stielow J.B."/>
            <person name="Sun H."/>
            <person name="Kurtzman C.P."/>
            <person name="Blackwell M."/>
            <person name="Grigoriev I.V."/>
            <person name="Jeffries T.W."/>
        </authorList>
    </citation>
    <scope>NUCLEOTIDE SEQUENCE [LARGE SCALE GENOMIC DNA]</scope>
    <source>
        <strain evidence="13 14">DSM 6958</strain>
    </source>
</reference>
<keyword evidence="7" id="KW-0460">Magnesium</keyword>
<evidence type="ECO:0000256" key="1">
    <source>
        <dbReference type="ARBA" id="ARBA00001946"/>
    </source>
</evidence>
<evidence type="ECO:0000256" key="11">
    <source>
        <dbReference type="ARBA" id="ARBA00064670"/>
    </source>
</evidence>
<comment type="pathway">
    <text evidence="3">Protein modification; protein glycosylation.</text>
</comment>
<comment type="catalytic activity">
    <reaction evidence="9">
        <text>n isopentenyl diphosphate + (2E,6E)-farnesyl diphosphate = a di-trans,poly-cis-polyprenyl diphosphate + n diphosphate</text>
        <dbReference type="Rhea" id="RHEA:53008"/>
        <dbReference type="Rhea" id="RHEA-COMP:19494"/>
        <dbReference type="ChEBI" id="CHEBI:33019"/>
        <dbReference type="ChEBI" id="CHEBI:128769"/>
        <dbReference type="ChEBI" id="CHEBI:136960"/>
        <dbReference type="ChEBI" id="CHEBI:175763"/>
        <dbReference type="EC" id="2.5.1.87"/>
    </reaction>
</comment>
<dbReference type="Pfam" id="PF01255">
    <property type="entry name" value="Prenyltransf"/>
    <property type="match status" value="1"/>
</dbReference>
<dbReference type="HAMAP" id="MF_01139">
    <property type="entry name" value="ISPT"/>
    <property type="match status" value="1"/>
</dbReference>
<comment type="cofactor">
    <cofactor evidence="1">
        <name>Mg(2+)</name>
        <dbReference type="ChEBI" id="CHEBI:18420"/>
    </cofactor>
</comment>
<comment type="similarity">
    <text evidence="4 12">Belongs to the UPP synthase family.</text>
</comment>
<dbReference type="GO" id="GO:0045547">
    <property type="term" value="F:ditrans,polycis-polyprenyl diphosphate synthase [(2E,6E)-farnesyl diphosphate specific] activity"/>
    <property type="evidence" value="ECO:0007669"/>
    <property type="project" value="UniProtKB-EC"/>
</dbReference>
<evidence type="ECO:0000313" key="14">
    <source>
        <dbReference type="Proteomes" id="UP000095009"/>
    </source>
</evidence>
<keyword evidence="5 12" id="KW-0808">Transferase</keyword>
<dbReference type="EMBL" id="KV454407">
    <property type="protein sequence ID" value="ODQ67134.1"/>
    <property type="molecule type" value="Genomic_DNA"/>
</dbReference>
<dbReference type="STRING" id="857566.A0A1E3PPH5"/>
<dbReference type="Gene3D" id="3.40.1180.10">
    <property type="entry name" value="Decaprenyl diphosphate synthase-like"/>
    <property type="match status" value="1"/>
</dbReference>
<evidence type="ECO:0000256" key="12">
    <source>
        <dbReference type="RuleBase" id="RU363018"/>
    </source>
</evidence>
<dbReference type="AlphaFoldDB" id="A0A1E3PPH5"/>
<proteinExistence type="inferred from homology"/>
<evidence type="ECO:0000256" key="5">
    <source>
        <dbReference type="ARBA" id="ARBA00022679"/>
    </source>
</evidence>
<dbReference type="OrthoDB" id="4173905at2759"/>
<evidence type="ECO:0000256" key="2">
    <source>
        <dbReference type="ARBA" id="ARBA00004406"/>
    </source>
</evidence>
<dbReference type="InterPro" id="IPR001441">
    <property type="entry name" value="UPP_synth-like"/>
</dbReference>
<comment type="subcellular location">
    <subcellularLocation>
        <location evidence="2">Endoplasmic reticulum membrane</location>
        <topology evidence="2">Peripheral membrane protein</topology>
    </subcellularLocation>
</comment>